<protein>
    <recommendedName>
        <fullName evidence="12">t-SNARE coiled-coil homology domain-containing protein</fullName>
    </recommendedName>
</protein>
<evidence type="ECO:0000313" key="14">
    <source>
        <dbReference type="Proteomes" id="UP001150907"/>
    </source>
</evidence>
<dbReference type="Proteomes" id="UP001150907">
    <property type="component" value="Unassembled WGS sequence"/>
</dbReference>
<dbReference type="GO" id="GO:0006890">
    <property type="term" value="P:retrograde vesicle-mediated transport, Golgi to endoplasmic reticulum"/>
    <property type="evidence" value="ECO:0007669"/>
    <property type="project" value="TreeGrafter"/>
</dbReference>
<dbReference type="Gene3D" id="1.20.5.110">
    <property type="match status" value="1"/>
</dbReference>
<feature type="region of interest" description="Disordered" evidence="10">
    <location>
        <begin position="87"/>
        <end position="107"/>
    </location>
</feature>
<dbReference type="OrthoDB" id="342981at2759"/>
<evidence type="ECO:0000256" key="6">
    <source>
        <dbReference type="ARBA" id="ARBA00022989"/>
    </source>
</evidence>
<dbReference type="GO" id="GO:0031201">
    <property type="term" value="C:SNARE complex"/>
    <property type="evidence" value="ECO:0007669"/>
    <property type="project" value="TreeGrafter"/>
</dbReference>
<feature type="compositionally biased region" description="Gly residues" evidence="10">
    <location>
        <begin position="172"/>
        <end position="182"/>
    </location>
</feature>
<evidence type="ECO:0000256" key="8">
    <source>
        <dbReference type="ARBA" id="ARBA00023136"/>
    </source>
</evidence>
<feature type="region of interest" description="Disordered" evidence="10">
    <location>
        <begin position="240"/>
        <end position="264"/>
    </location>
</feature>
<dbReference type="InterPro" id="IPR000727">
    <property type="entry name" value="T_SNARE_dom"/>
</dbReference>
<evidence type="ECO:0000256" key="3">
    <source>
        <dbReference type="ARBA" id="ARBA00022448"/>
    </source>
</evidence>
<dbReference type="AlphaFoldDB" id="A0A9W8BHB6"/>
<accession>A0A9W8BHB6</accession>
<name>A0A9W8BHB6_9FUNG</name>
<comment type="subcellular location">
    <subcellularLocation>
        <location evidence="1">Membrane</location>
        <topology evidence="1">Single-pass type IV membrane protein</topology>
    </subcellularLocation>
</comment>
<feature type="region of interest" description="Disordered" evidence="10">
    <location>
        <begin position="169"/>
        <end position="189"/>
    </location>
</feature>
<evidence type="ECO:0000256" key="10">
    <source>
        <dbReference type="SAM" id="MobiDB-lite"/>
    </source>
</evidence>
<feature type="coiled-coil region" evidence="9">
    <location>
        <begin position="270"/>
        <end position="297"/>
    </location>
</feature>
<feature type="transmembrane region" description="Helical" evidence="11">
    <location>
        <begin position="360"/>
        <end position="378"/>
    </location>
</feature>
<evidence type="ECO:0000256" key="4">
    <source>
        <dbReference type="ARBA" id="ARBA00022692"/>
    </source>
</evidence>
<dbReference type="GO" id="GO:0005783">
    <property type="term" value="C:endoplasmic reticulum"/>
    <property type="evidence" value="ECO:0007669"/>
    <property type="project" value="TreeGrafter"/>
</dbReference>
<comment type="similarity">
    <text evidence="2">Belongs to the syntaxin family.</text>
</comment>
<evidence type="ECO:0000313" key="13">
    <source>
        <dbReference type="EMBL" id="KAJ2007727.1"/>
    </source>
</evidence>
<dbReference type="Pfam" id="PF05739">
    <property type="entry name" value="SNARE"/>
    <property type="match status" value="1"/>
</dbReference>
<evidence type="ECO:0000256" key="11">
    <source>
        <dbReference type="SAM" id="Phobius"/>
    </source>
</evidence>
<evidence type="ECO:0000256" key="1">
    <source>
        <dbReference type="ARBA" id="ARBA00004211"/>
    </source>
</evidence>
<organism evidence="13 14">
    <name type="scientific">Coemansia thaxteri</name>
    <dbReference type="NCBI Taxonomy" id="2663907"/>
    <lineage>
        <taxon>Eukaryota</taxon>
        <taxon>Fungi</taxon>
        <taxon>Fungi incertae sedis</taxon>
        <taxon>Zoopagomycota</taxon>
        <taxon>Kickxellomycotina</taxon>
        <taxon>Kickxellomycetes</taxon>
        <taxon>Kickxellales</taxon>
        <taxon>Kickxellaceae</taxon>
        <taxon>Coemansia</taxon>
    </lineage>
</organism>
<gene>
    <name evidence="13" type="ORF">H4R26_000608</name>
</gene>
<keyword evidence="14" id="KW-1185">Reference proteome</keyword>
<evidence type="ECO:0000256" key="7">
    <source>
        <dbReference type="ARBA" id="ARBA00023054"/>
    </source>
</evidence>
<evidence type="ECO:0000256" key="9">
    <source>
        <dbReference type="SAM" id="Coils"/>
    </source>
</evidence>
<keyword evidence="5" id="KW-0653">Protein transport</keyword>
<proteinExistence type="inferred from homology"/>
<evidence type="ECO:0000256" key="5">
    <source>
        <dbReference type="ARBA" id="ARBA00022927"/>
    </source>
</evidence>
<keyword evidence="4 11" id="KW-0812">Transmembrane</keyword>
<evidence type="ECO:0000256" key="2">
    <source>
        <dbReference type="ARBA" id="ARBA00009063"/>
    </source>
</evidence>
<sequence length="379" mass="42305">MDLTGDYRKLARLYTGRQQAQLPASEKATERFDVLPPKRVNLSQPLSNVFLAEAYIIAKHLQALQARIVDIRPAYLNLQSHRKQQTLAPRHAGALTTGHGQGASRLAPLKLTDPERDEIDRSIKTAVRQMLSKIQSLNELGEAELEAIDDTESAGMLLRRLVGALDPRKAGRGVGVKGGASLGSGDQPEALQLGQRDTLAAHQSSVVWWLNSTLQRANKVHAEMQELYLRQKLERQRGALSLARAPLPKTSNSGRVSAERESSEQDEILRHLSKQELQQLQMENDSMVQEFESALNQIRDTQRSVMEISALQSQLATEMDAQMQQTERLYNEAVGSLDAVGQGNDYLVSARKNQSTARKWVMIILLVLSLVLLFLDWFD</sequence>
<evidence type="ECO:0000259" key="12">
    <source>
        <dbReference type="Pfam" id="PF05739"/>
    </source>
</evidence>
<reference evidence="13" key="1">
    <citation type="submission" date="2022-07" db="EMBL/GenBank/DDBJ databases">
        <title>Phylogenomic reconstructions and comparative analyses of Kickxellomycotina fungi.</title>
        <authorList>
            <person name="Reynolds N.K."/>
            <person name="Stajich J.E."/>
            <person name="Barry K."/>
            <person name="Grigoriev I.V."/>
            <person name="Crous P."/>
            <person name="Smith M.E."/>
        </authorList>
    </citation>
    <scope>NUCLEOTIDE SEQUENCE</scope>
    <source>
        <strain evidence="13">IMI 214461</strain>
    </source>
</reference>
<keyword evidence="3" id="KW-0813">Transport</keyword>
<keyword evidence="6 11" id="KW-1133">Transmembrane helix</keyword>
<comment type="caution">
    <text evidence="13">The sequence shown here is derived from an EMBL/GenBank/DDBJ whole genome shotgun (WGS) entry which is preliminary data.</text>
</comment>
<feature type="domain" description="T-SNARE coiled-coil homology" evidence="12">
    <location>
        <begin position="336"/>
        <end position="375"/>
    </location>
</feature>
<dbReference type="PANTHER" id="PTHR15959:SF0">
    <property type="entry name" value="SYNTAXIN-18"/>
    <property type="match status" value="1"/>
</dbReference>
<dbReference type="PANTHER" id="PTHR15959">
    <property type="entry name" value="SYNTAXIN-18"/>
    <property type="match status" value="1"/>
</dbReference>
<dbReference type="EMBL" id="JANBQF010000019">
    <property type="protein sequence ID" value="KAJ2007727.1"/>
    <property type="molecule type" value="Genomic_DNA"/>
</dbReference>
<keyword evidence="8 11" id="KW-0472">Membrane</keyword>
<keyword evidence="7 9" id="KW-0175">Coiled coil</keyword>
<dbReference type="GO" id="GO:0015031">
    <property type="term" value="P:protein transport"/>
    <property type="evidence" value="ECO:0007669"/>
    <property type="project" value="UniProtKB-KW"/>
</dbReference>